<protein>
    <submittedName>
        <fullName evidence="1">Uncharacterized protein</fullName>
    </submittedName>
</protein>
<proteinExistence type="predicted"/>
<gene>
    <name evidence="1" type="ORF">LTRI10_LOCUS23465</name>
</gene>
<organism evidence="1 2">
    <name type="scientific">Linum trigynum</name>
    <dbReference type="NCBI Taxonomy" id="586398"/>
    <lineage>
        <taxon>Eukaryota</taxon>
        <taxon>Viridiplantae</taxon>
        <taxon>Streptophyta</taxon>
        <taxon>Embryophyta</taxon>
        <taxon>Tracheophyta</taxon>
        <taxon>Spermatophyta</taxon>
        <taxon>Magnoliopsida</taxon>
        <taxon>eudicotyledons</taxon>
        <taxon>Gunneridae</taxon>
        <taxon>Pentapetalae</taxon>
        <taxon>rosids</taxon>
        <taxon>fabids</taxon>
        <taxon>Malpighiales</taxon>
        <taxon>Linaceae</taxon>
        <taxon>Linum</taxon>
    </lineage>
</organism>
<dbReference type="Proteomes" id="UP001497516">
    <property type="component" value="Chromosome 4"/>
</dbReference>
<reference evidence="1 2" key="1">
    <citation type="submission" date="2024-04" db="EMBL/GenBank/DDBJ databases">
        <authorList>
            <person name="Fracassetti M."/>
        </authorList>
    </citation>
    <scope>NUCLEOTIDE SEQUENCE [LARGE SCALE GENOMIC DNA]</scope>
</reference>
<sequence>MLERLAQSTDKGYSSMDLRIADPFYSTFLWESEVHLQHTVRLGGLVEQACAQLAHHRLLPFEGTEEVGEASHENFGRTSSDMDFQSLPPPSLSLEKKVAQACARHCLSQLEEEVEVGGEVNEDYWNKKYSAQKALRVRMIKSVSLETLITFRFPRATLKTKSRGKRMHGILPSKPCLKT</sequence>
<dbReference type="AlphaFoldDB" id="A0AAV2E8J3"/>
<accession>A0AAV2E8J3</accession>
<evidence type="ECO:0000313" key="1">
    <source>
        <dbReference type="EMBL" id="CAL1382124.1"/>
    </source>
</evidence>
<evidence type="ECO:0000313" key="2">
    <source>
        <dbReference type="Proteomes" id="UP001497516"/>
    </source>
</evidence>
<name>A0AAV2E8J3_9ROSI</name>
<keyword evidence="2" id="KW-1185">Reference proteome</keyword>
<dbReference type="EMBL" id="OZ034817">
    <property type="protein sequence ID" value="CAL1382124.1"/>
    <property type="molecule type" value="Genomic_DNA"/>
</dbReference>